<dbReference type="EMBL" id="RWJN01000113">
    <property type="protein sequence ID" value="TCD67008.1"/>
    <property type="molecule type" value="Genomic_DNA"/>
</dbReference>
<keyword evidence="2" id="KW-1133">Transmembrane helix</keyword>
<keyword evidence="2" id="KW-0472">Membrane</keyword>
<protein>
    <recommendedName>
        <fullName evidence="6">Mid2 domain-containing protein</fullName>
    </recommendedName>
</protein>
<keyword evidence="2" id="KW-0812">Transmembrane</keyword>
<dbReference type="OrthoDB" id="2756540at2759"/>
<feature type="region of interest" description="Disordered" evidence="1">
    <location>
        <begin position="173"/>
        <end position="199"/>
    </location>
</feature>
<proteinExistence type="predicted"/>
<dbReference type="Proteomes" id="UP000292702">
    <property type="component" value="Unassembled WGS sequence"/>
</dbReference>
<feature type="transmembrane region" description="Helical" evidence="2">
    <location>
        <begin position="301"/>
        <end position="326"/>
    </location>
</feature>
<feature type="chain" id="PRO_5020894650" description="Mid2 domain-containing protein" evidence="3">
    <location>
        <begin position="19"/>
        <end position="452"/>
    </location>
</feature>
<keyword evidence="5" id="KW-1185">Reference proteome</keyword>
<name>A0A4R0RT55_9APHY</name>
<dbReference type="STRING" id="92696.A0A4R0RT55"/>
<evidence type="ECO:0000313" key="4">
    <source>
        <dbReference type="EMBL" id="TCD67008.1"/>
    </source>
</evidence>
<feature type="signal peptide" evidence="3">
    <location>
        <begin position="1"/>
        <end position="18"/>
    </location>
</feature>
<reference evidence="4 5" key="1">
    <citation type="submission" date="2018-11" db="EMBL/GenBank/DDBJ databases">
        <title>Genome assembly of Steccherinum ochraceum LE-BIN_3174, the white-rot fungus of the Steccherinaceae family (The Residual Polyporoid clade, Polyporales, Basidiomycota).</title>
        <authorList>
            <person name="Fedorova T.V."/>
            <person name="Glazunova O.A."/>
            <person name="Landesman E.O."/>
            <person name="Moiseenko K.V."/>
            <person name="Psurtseva N.V."/>
            <person name="Savinova O.S."/>
            <person name="Shakhova N.V."/>
            <person name="Tyazhelova T.V."/>
            <person name="Vasina D.V."/>
        </authorList>
    </citation>
    <scope>NUCLEOTIDE SEQUENCE [LARGE SCALE GENOMIC DNA]</scope>
    <source>
        <strain evidence="4 5">LE-BIN_3174</strain>
    </source>
</reference>
<feature type="region of interest" description="Disordered" evidence="1">
    <location>
        <begin position="223"/>
        <end position="274"/>
    </location>
</feature>
<sequence length="452" mass="47551">MFSLPFLLSILLAAALHAVPSLGSAGVPANITLTRDSPLLNFSPDWKATNEYGTEIFLADDVGSELQVDQLVNATAVYFVGFKSTVGSTFAACVDCQPVRSPARNFQVVDAFDPSSPYASHLGPVVLFSMTGLDPTVPHSLRVVNLWDPKFGDYSRVTFDSLIVTVIQASNDGAANSSAPPGSSPSPQLSSATATTTPNGSVVPASLVATGGSVYPNTSILPMPTVTSTSTPASSTSTTSPGGNGGSMATSTNSALSNASGQPEVTTTTTAAGATETLTVPSLVGNSGSASMTPSESLQKALLIMMILLLIVFLACITFGIVALFLHVRARNKRLRMEADIFDDSHHGAGRITPFVMGTPSPNHDTNYRNSYTAKYHPSAPTKPLKITIPRTSYEAPISPESRREMAEVYRGAAKSTERFSSQAHLNPFTESVAEITTPAWISRSPRFKSPV</sequence>
<evidence type="ECO:0000256" key="1">
    <source>
        <dbReference type="SAM" id="MobiDB-lite"/>
    </source>
</evidence>
<keyword evidence="3" id="KW-0732">Signal</keyword>
<comment type="caution">
    <text evidence="4">The sequence shown here is derived from an EMBL/GenBank/DDBJ whole genome shotgun (WGS) entry which is preliminary data.</text>
</comment>
<evidence type="ECO:0000313" key="5">
    <source>
        <dbReference type="Proteomes" id="UP000292702"/>
    </source>
</evidence>
<evidence type="ECO:0000256" key="2">
    <source>
        <dbReference type="SAM" id="Phobius"/>
    </source>
</evidence>
<evidence type="ECO:0000256" key="3">
    <source>
        <dbReference type="SAM" id="SignalP"/>
    </source>
</evidence>
<evidence type="ECO:0008006" key="6">
    <source>
        <dbReference type="Google" id="ProtNLM"/>
    </source>
</evidence>
<feature type="compositionally biased region" description="Low complexity" evidence="1">
    <location>
        <begin position="174"/>
        <end position="198"/>
    </location>
</feature>
<organism evidence="4 5">
    <name type="scientific">Steccherinum ochraceum</name>
    <dbReference type="NCBI Taxonomy" id="92696"/>
    <lineage>
        <taxon>Eukaryota</taxon>
        <taxon>Fungi</taxon>
        <taxon>Dikarya</taxon>
        <taxon>Basidiomycota</taxon>
        <taxon>Agaricomycotina</taxon>
        <taxon>Agaricomycetes</taxon>
        <taxon>Polyporales</taxon>
        <taxon>Steccherinaceae</taxon>
        <taxon>Steccherinum</taxon>
    </lineage>
</organism>
<gene>
    <name evidence="4" type="ORF">EIP91_000628</name>
</gene>
<dbReference type="AlphaFoldDB" id="A0A4R0RT55"/>
<accession>A0A4R0RT55</accession>